<dbReference type="Proteomes" id="UP000001259">
    <property type="component" value="Chromosome"/>
</dbReference>
<dbReference type="KEGG" id="ldb:Ldb2123"/>
<feature type="transmembrane region" description="Helical" evidence="1">
    <location>
        <begin position="104"/>
        <end position="122"/>
    </location>
</feature>
<protein>
    <submittedName>
        <fullName evidence="3">PTS system, enzyme IIC component (Putative cellobiose-specific)</fullName>
        <ecNumber evidence="3">2.7.1.69</ecNumber>
    </submittedName>
</protein>
<keyword evidence="1" id="KW-1133">Transmembrane helix</keyword>
<dbReference type="InterPro" id="IPR004501">
    <property type="entry name" value="PTS_EIIC_3"/>
</dbReference>
<reference evidence="3 4" key="1">
    <citation type="journal article" date="2006" name="Proc. Natl. Acad. Sci. U.S.A.">
        <title>The complete genome sequence of Lactobacillus bulgaricus reveals extensive and ongoing reductive evolution.</title>
        <authorList>
            <person name="van de Guchte M."/>
            <person name="Penaud S."/>
            <person name="Grimaldi C."/>
            <person name="Barbe V."/>
            <person name="Bryson K."/>
            <person name="Nicolas P."/>
            <person name="Robert C."/>
            <person name="Oztas S."/>
            <person name="Mangenot S."/>
            <person name="Couloux A."/>
            <person name="Loux V."/>
            <person name="Dervyn R."/>
            <person name="Bossy R."/>
            <person name="Bolotin A."/>
            <person name="Batto J.-M."/>
            <person name="Walunas T."/>
            <person name="Gibrat J.-F."/>
            <person name="Bessieres P."/>
            <person name="Weissenbach J."/>
            <person name="Ehrlich S.D."/>
            <person name="Maguin E."/>
        </authorList>
    </citation>
    <scope>NUCLEOTIDE SEQUENCE [LARGE SCALE GENOMIC DNA]</scope>
    <source>
        <strain evidence="4">ATCC 11842 / DSM 20081 / BCRC 10696 / JCM 1002 / NBRC 13953 / NCIMB 11778 / NCTC 12712 / WDCM 00102 / Lb 14</strain>
    </source>
</reference>
<keyword evidence="3" id="KW-0808">Transferase</keyword>
<feature type="transmembrane region" description="Helical" evidence="1">
    <location>
        <begin position="71"/>
        <end position="92"/>
    </location>
</feature>
<feature type="transmembrane region" description="Helical" evidence="1">
    <location>
        <begin position="20"/>
        <end position="40"/>
    </location>
</feature>
<feature type="transmembrane region" description="Helical" evidence="1">
    <location>
        <begin position="182"/>
        <end position="204"/>
    </location>
</feature>
<dbReference type="AlphaFoldDB" id="Q1G858"/>
<feature type="transmembrane region" description="Helical" evidence="1">
    <location>
        <begin position="349"/>
        <end position="368"/>
    </location>
</feature>
<proteinExistence type="predicted"/>
<keyword evidence="1" id="KW-0472">Membrane</keyword>
<dbReference type="GO" id="GO:0009401">
    <property type="term" value="P:phosphoenolpyruvate-dependent sugar phosphotransferase system"/>
    <property type="evidence" value="ECO:0007669"/>
    <property type="project" value="InterPro"/>
</dbReference>
<dbReference type="PANTHER" id="PTHR33989">
    <property type="match status" value="1"/>
</dbReference>
<sequence length="438" mass="48303">MDKLAKWCIWLRRRSFFRVAQRTFAVLMPIATVGAFFQVLQYSVFAPESFIYNLFDFDKIMSDRFWDIGTRLSQCVVEVIFGLFCLFTVYFSASFTAKIYRKDATMAGISALTSLLVMIYLFQLGLTGRISLLTGGYLGFQYTSFALLLGYGVGQVFHWLGADYESVNYENTKLVQDRAIKALKPTLVTVIGGIAIGGILYVVISKVKANFSLTSIVSPVENSNNLLLTVPATALASFLSWLGLEAPILDLSMSNVAGSAAATANLTYVLRRGSVWKVPYPYLGGSMISIYGVMGGCGAILALAVAILIGGRRKERETVAKMNLWPLLFSSSRGFLVGLPVILNPIYALQLVLVPVVNMLIAALAIFLHIVPTPVYTVLTGTPGPLVPFFSTNGNWPTLIFTIFLFCLDVVMMIPAVKLDNRTKILLKDYEMEDDRHV</sequence>
<dbReference type="eggNOG" id="COG1455">
    <property type="taxonomic scope" value="Bacteria"/>
</dbReference>
<feature type="transmembrane region" description="Helical" evidence="1">
    <location>
        <begin position="142"/>
        <end position="161"/>
    </location>
</feature>
<dbReference type="RefSeq" id="WP_003624031.1">
    <property type="nucleotide sequence ID" value="NC_008054.1"/>
</dbReference>
<evidence type="ECO:0000259" key="2">
    <source>
        <dbReference type="PROSITE" id="PS51105"/>
    </source>
</evidence>
<feature type="transmembrane region" description="Helical" evidence="1">
    <location>
        <begin position="398"/>
        <end position="417"/>
    </location>
</feature>
<feature type="domain" description="PTS EIIC type-3" evidence="2">
    <location>
        <begin position="1"/>
        <end position="416"/>
    </location>
</feature>
<dbReference type="PROSITE" id="PS51105">
    <property type="entry name" value="PTS_EIIC_TYPE_3"/>
    <property type="match status" value="1"/>
</dbReference>
<dbReference type="BioCyc" id="LDEL390333:LDB_RS09250-MONOMER"/>
<dbReference type="GO" id="GO:0008982">
    <property type="term" value="F:protein-N(PI)-phosphohistidine-sugar phosphotransferase activity"/>
    <property type="evidence" value="ECO:0007669"/>
    <property type="project" value="InterPro"/>
</dbReference>
<dbReference type="InterPro" id="IPR051088">
    <property type="entry name" value="PTS_Sugar-EIIC/EIIB"/>
</dbReference>
<dbReference type="EC" id="2.7.1.69" evidence="3"/>
<dbReference type="EMBL" id="CR954253">
    <property type="protein sequence ID" value="CAI98861.1"/>
    <property type="molecule type" value="Genomic_DNA"/>
</dbReference>
<name>Q1G858_LACDA</name>
<gene>
    <name evidence="3" type="ordered locus">Ldb2123</name>
</gene>
<dbReference type="PATRIC" id="fig|390333.13.peg.1156"/>
<evidence type="ECO:0000313" key="4">
    <source>
        <dbReference type="Proteomes" id="UP000001259"/>
    </source>
</evidence>
<keyword evidence="1" id="KW-0812">Transmembrane</keyword>
<dbReference type="STRING" id="390333.Ldb2123"/>
<accession>Q1G858</accession>
<dbReference type="PANTHER" id="PTHR33989:SF4">
    <property type="entry name" value="PTS SYSTEM N,N'-DIACETYLCHITOBIOSE-SPECIFIC EIIC COMPONENT"/>
    <property type="match status" value="1"/>
</dbReference>
<dbReference type="HOGENOM" id="CLU_029688_1_2_9"/>
<dbReference type="GO" id="GO:0016020">
    <property type="term" value="C:membrane"/>
    <property type="evidence" value="ECO:0007669"/>
    <property type="project" value="InterPro"/>
</dbReference>
<keyword evidence="4" id="KW-1185">Reference proteome</keyword>
<organism evidence="3 4">
    <name type="scientific">Lactobacillus delbrueckii subsp. bulgaricus (strain ATCC 11842 / DSM 20081 / BCRC 10696 / JCM 1002 / NBRC 13953 / NCIMB 11778 / NCTC 12712 / WDCM 00102 / Lb 14)</name>
    <dbReference type="NCBI Taxonomy" id="390333"/>
    <lineage>
        <taxon>Bacteria</taxon>
        <taxon>Bacillati</taxon>
        <taxon>Bacillota</taxon>
        <taxon>Bacilli</taxon>
        <taxon>Lactobacillales</taxon>
        <taxon>Lactobacillaceae</taxon>
        <taxon>Lactobacillus</taxon>
    </lineage>
</organism>
<feature type="transmembrane region" description="Helical" evidence="1">
    <location>
        <begin position="290"/>
        <end position="311"/>
    </location>
</feature>
<evidence type="ECO:0000256" key="1">
    <source>
        <dbReference type="SAM" id="Phobius"/>
    </source>
</evidence>
<evidence type="ECO:0000313" key="3">
    <source>
        <dbReference type="EMBL" id="CAI98861.1"/>
    </source>
</evidence>